<feature type="coiled-coil region" evidence="1">
    <location>
        <begin position="42"/>
        <end position="69"/>
    </location>
</feature>
<evidence type="ECO:0000313" key="3">
    <source>
        <dbReference type="Proteomes" id="UP001163046"/>
    </source>
</evidence>
<proteinExistence type="predicted"/>
<keyword evidence="1" id="KW-0175">Coiled coil</keyword>
<evidence type="ECO:0000313" key="2">
    <source>
        <dbReference type="EMBL" id="KAJ7390242.1"/>
    </source>
</evidence>
<accession>A0A9W9ZYS4</accession>
<comment type="caution">
    <text evidence="2">The sequence shown here is derived from an EMBL/GenBank/DDBJ whole genome shotgun (WGS) entry which is preliminary data.</text>
</comment>
<organism evidence="2 3">
    <name type="scientific">Desmophyllum pertusum</name>
    <dbReference type="NCBI Taxonomy" id="174260"/>
    <lineage>
        <taxon>Eukaryota</taxon>
        <taxon>Metazoa</taxon>
        <taxon>Cnidaria</taxon>
        <taxon>Anthozoa</taxon>
        <taxon>Hexacorallia</taxon>
        <taxon>Scleractinia</taxon>
        <taxon>Caryophylliina</taxon>
        <taxon>Caryophylliidae</taxon>
        <taxon>Desmophyllum</taxon>
    </lineage>
</organism>
<sequence length="100" mass="10917">MSLLFDPFQAASSVSNASNQITAASSKCHNVHFNNYYSGPANNDIKAHLLKIENQLADVQKKIEAMTGNKTASLGECARVALFNRSAFLAPLVKYCFADY</sequence>
<evidence type="ECO:0000256" key="1">
    <source>
        <dbReference type="SAM" id="Coils"/>
    </source>
</evidence>
<name>A0A9W9ZYS4_9CNID</name>
<protein>
    <submittedName>
        <fullName evidence="2">Uncharacterized protein</fullName>
    </submittedName>
</protein>
<dbReference type="Proteomes" id="UP001163046">
    <property type="component" value="Unassembled WGS sequence"/>
</dbReference>
<reference evidence="2" key="1">
    <citation type="submission" date="2023-01" db="EMBL/GenBank/DDBJ databases">
        <title>Genome assembly of the deep-sea coral Lophelia pertusa.</title>
        <authorList>
            <person name="Herrera S."/>
            <person name="Cordes E."/>
        </authorList>
    </citation>
    <scope>NUCLEOTIDE SEQUENCE</scope>
    <source>
        <strain evidence="2">USNM1676648</strain>
        <tissue evidence="2">Polyp</tissue>
    </source>
</reference>
<keyword evidence="3" id="KW-1185">Reference proteome</keyword>
<dbReference type="OrthoDB" id="444809at2759"/>
<dbReference type="AlphaFoldDB" id="A0A9W9ZYS4"/>
<gene>
    <name evidence="2" type="ORF">OS493_026754</name>
</gene>
<dbReference type="EMBL" id="MU825419">
    <property type="protein sequence ID" value="KAJ7390242.1"/>
    <property type="molecule type" value="Genomic_DNA"/>
</dbReference>